<dbReference type="EMBL" id="CP007585">
    <property type="protein sequence ID" value="AJC49870.1"/>
    <property type="molecule type" value="Genomic_DNA"/>
</dbReference>
<feature type="transmembrane region" description="Helical" evidence="9">
    <location>
        <begin position="467"/>
        <end position="490"/>
    </location>
</feature>
<evidence type="ECO:0000313" key="12">
    <source>
        <dbReference type="Proteomes" id="UP000031129"/>
    </source>
</evidence>
<feature type="transmembrane region" description="Helical" evidence="9">
    <location>
        <begin position="803"/>
        <end position="827"/>
    </location>
</feature>
<dbReference type="InterPro" id="IPR022813">
    <property type="entry name" value="SecD/SecF_arch_bac"/>
</dbReference>
<evidence type="ECO:0000256" key="1">
    <source>
        <dbReference type="ARBA" id="ARBA00004651"/>
    </source>
</evidence>
<feature type="domain" description="Protein export membrane protein SecD/SecF C-terminal" evidence="10">
    <location>
        <begin position="649"/>
        <end position="830"/>
    </location>
</feature>
<dbReference type="InterPro" id="IPR022646">
    <property type="entry name" value="SecD/SecF_CS"/>
</dbReference>
<feature type="transmembrane region" description="Helical" evidence="9">
    <location>
        <begin position="20"/>
        <end position="41"/>
    </location>
</feature>
<dbReference type="NCBIfam" id="NF046001">
    <property type="entry name" value="SecDF_plasm"/>
    <property type="match status" value="1"/>
</dbReference>
<evidence type="ECO:0000313" key="11">
    <source>
        <dbReference type="EMBL" id="AJC49870.1"/>
    </source>
</evidence>
<dbReference type="GO" id="GO:0006886">
    <property type="term" value="P:intracellular protein transport"/>
    <property type="evidence" value="ECO:0007669"/>
    <property type="project" value="InterPro"/>
</dbReference>
<proteinExistence type="predicted"/>
<organism evidence="11 12">
    <name type="scientific">Mesomycoplasma flocculare ATCC 27399</name>
    <dbReference type="NCBI Taxonomy" id="743971"/>
    <lineage>
        <taxon>Bacteria</taxon>
        <taxon>Bacillati</taxon>
        <taxon>Mycoplasmatota</taxon>
        <taxon>Mycoplasmoidales</taxon>
        <taxon>Metamycoplasmataceae</taxon>
        <taxon>Mesomycoplasma</taxon>
    </lineage>
</organism>
<feature type="transmembrane region" description="Helical" evidence="9">
    <location>
        <begin position="667"/>
        <end position="688"/>
    </location>
</feature>
<keyword evidence="12" id="KW-1185">Reference proteome</keyword>
<keyword evidence="2" id="KW-0813">Transport</keyword>
<dbReference type="HOGENOM" id="CLU_007894_3_1_14"/>
<dbReference type="Pfam" id="PF07549">
    <property type="entry name" value="Sec_GG"/>
    <property type="match status" value="1"/>
</dbReference>
<dbReference type="Proteomes" id="UP000031129">
    <property type="component" value="Chromosome"/>
</dbReference>
<dbReference type="GO" id="GO:0015450">
    <property type="term" value="F:protein-transporting ATPase activity"/>
    <property type="evidence" value="ECO:0007669"/>
    <property type="project" value="InterPro"/>
</dbReference>
<dbReference type="KEGG" id="mfq:MYF_01780"/>
<feature type="transmembrane region" description="Helical" evidence="9">
    <location>
        <begin position="335"/>
        <end position="356"/>
    </location>
</feature>
<feature type="transmembrane region" description="Helical" evidence="9">
    <location>
        <begin position="780"/>
        <end position="797"/>
    </location>
</feature>
<feature type="domain" description="Protein export membrane protein SecD/SecF C-terminal" evidence="10">
    <location>
        <begin position="318"/>
        <end position="479"/>
    </location>
</feature>
<sequence>MKLGSFFAKLFSLNGWKRLFLAFLTFALLVSGIFLISNFYISKNINRSIEYGGGAEVLVQVKTLDGKIPSSKVVNEADTAIFHRLTGGTNLNGTSVFTEGEGRIRISRNKISNNRELDNFIKEIVNKPILTITDTDTNPLFYDGKFDKNLSLQNGDETNWIVPFAPGSAVSQPNPQNPASNQVLIQLKDNKAQLEWSKATDYISRLDHGKNRILIWSNIAELKKLAKEKFPAQWEKAGKNIYNFVHIGEKTTPEFLPENKTLQPELKKFQFDAKKYLVSDATVTHALNGKSFVITGRFSPQEAKQLALNINYGTADYKLDFLSASFINKTKSESAFIAGWIAIGLAIGLISLFLIINYGLLGAIATISLALYVFLTLLFFTIVRGEYSPITISALVVGIGMNIDANVISFEIFKSRIYGGSGVIKANYQANRSSFNAILDSNITTLIAALVLFFFGTKNVKSFSITLIFSIIFTLVVTIGFTKFFTNFILKSNFFQNNHKKLWLLGAKNYYFKKYQRGYNSIYSRIDYEKIYKYSRWLPLILFLGSLIIFAIFAGIYKSAGSGFNLAVDFSGGTNLLVESANSSYDLITKEKAEKIINFLNSQNIDKSNSTILLNPLNENGTVFNIEVKTNLDLSAKIATFNSSIQNNFSNIRITNYSISNEEAQKLILNTILSVGIALIFVTVFSLVRFKWTFSLAIISSLLFNVLMVICTIIIVRIQISQNLVIAILTLIGYTVNDTIVIFDRIKTRFSEITHANIYKLDKIKEISTNAVKETAKRSVYTSLTTILTIVVLMIFYESIDIVFSLTMLIGVIIGTYTSLFIATRIWNKLELYRNRQKEKRINNKYWNVQKIYEQTFANINDYEK</sequence>
<evidence type="ECO:0000256" key="5">
    <source>
        <dbReference type="ARBA" id="ARBA00022927"/>
    </source>
</evidence>
<protein>
    <submittedName>
        <fullName evidence="11">Bifunctional preprotein translocase subunit SecD/SecF</fullName>
    </submittedName>
</protein>
<gene>
    <name evidence="11" type="primary">secDF</name>
    <name evidence="11" type="ORF">MYF_01780</name>
</gene>
<dbReference type="InterPro" id="IPR048634">
    <property type="entry name" value="SecD_SecF_C"/>
</dbReference>
<evidence type="ECO:0000256" key="2">
    <source>
        <dbReference type="ARBA" id="ARBA00022448"/>
    </source>
</evidence>
<dbReference type="PANTHER" id="PTHR30081">
    <property type="entry name" value="PROTEIN-EXPORT MEMBRANE PROTEIN SEC"/>
    <property type="match status" value="1"/>
</dbReference>
<dbReference type="Gene3D" id="3.30.1360.200">
    <property type="match status" value="1"/>
</dbReference>
<dbReference type="Pfam" id="PF02355">
    <property type="entry name" value="SecD_SecF_C"/>
    <property type="match status" value="2"/>
</dbReference>
<dbReference type="NCBIfam" id="TIGR00966">
    <property type="entry name" value="transloc_SecF"/>
    <property type="match status" value="1"/>
</dbReference>
<dbReference type="PRINTS" id="PR01755">
    <property type="entry name" value="SECFTRNLCASE"/>
</dbReference>
<evidence type="ECO:0000256" key="8">
    <source>
        <dbReference type="ARBA" id="ARBA00023136"/>
    </source>
</evidence>
<keyword evidence="4 9" id="KW-0812">Transmembrane</keyword>
<evidence type="ECO:0000256" key="3">
    <source>
        <dbReference type="ARBA" id="ARBA00022475"/>
    </source>
</evidence>
<feature type="transmembrane region" description="Helical" evidence="9">
    <location>
        <begin position="362"/>
        <end position="383"/>
    </location>
</feature>
<dbReference type="AlphaFoldDB" id="A0A0A8E6J8"/>
<dbReference type="OrthoDB" id="9805019at2"/>
<evidence type="ECO:0000256" key="6">
    <source>
        <dbReference type="ARBA" id="ARBA00022989"/>
    </source>
</evidence>
<feature type="transmembrane region" description="Helical" evidence="9">
    <location>
        <begin position="435"/>
        <end position="455"/>
    </location>
</feature>
<accession>A0A0A8E6J8</accession>
<evidence type="ECO:0000256" key="4">
    <source>
        <dbReference type="ARBA" id="ARBA00022692"/>
    </source>
</evidence>
<keyword evidence="5" id="KW-0653">Protein transport</keyword>
<dbReference type="STRING" id="743971.MYF_01780"/>
<dbReference type="NCBIfam" id="NF009582">
    <property type="entry name" value="PRK13024.1-2"/>
    <property type="match status" value="1"/>
</dbReference>
<keyword evidence="7" id="KW-0811">Translocation</keyword>
<evidence type="ECO:0000256" key="7">
    <source>
        <dbReference type="ARBA" id="ARBA00023010"/>
    </source>
</evidence>
<comment type="subcellular location">
    <subcellularLocation>
        <location evidence="1">Cell membrane</location>
        <topology evidence="1">Multi-pass membrane protein</topology>
    </subcellularLocation>
</comment>
<dbReference type="InterPro" id="IPR022645">
    <property type="entry name" value="SecD/SecF_bac"/>
</dbReference>
<reference evidence="11 12" key="1">
    <citation type="journal article" date="2015" name="Genome Announc.">
        <title>Complete Genome Sequence of Mycoplasma flocculare Strain Ms42T (ATCC 27399T).</title>
        <authorList>
            <person name="Calcutt M.J."/>
            <person name="Foecking M.F."/>
            <person name="Heidari M.B."/>
            <person name="McIntosh M.A."/>
        </authorList>
    </citation>
    <scope>NUCLEOTIDE SEQUENCE [LARGE SCALE GENOMIC DNA]</scope>
    <source>
        <strain evidence="12">ATCC 27399</strain>
    </source>
</reference>
<dbReference type="SUPFAM" id="SSF82866">
    <property type="entry name" value="Multidrug efflux transporter AcrB transmembrane domain"/>
    <property type="match status" value="2"/>
</dbReference>
<dbReference type="Gene3D" id="1.20.1640.10">
    <property type="entry name" value="Multidrug efflux transporter AcrB transmembrane domain"/>
    <property type="match status" value="2"/>
</dbReference>
<keyword evidence="6 9" id="KW-1133">Transmembrane helix</keyword>
<feature type="transmembrane region" description="Helical" evidence="9">
    <location>
        <begin position="695"/>
        <end position="718"/>
    </location>
</feature>
<feature type="transmembrane region" description="Helical" evidence="9">
    <location>
        <begin position="537"/>
        <end position="557"/>
    </location>
</feature>
<evidence type="ECO:0000256" key="9">
    <source>
        <dbReference type="SAM" id="Phobius"/>
    </source>
</evidence>
<evidence type="ECO:0000259" key="10">
    <source>
        <dbReference type="Pfam" id="PF02355"/>
    </source>
</evidence>
<dbReference type="PANTHER" id="PTHR30081:SF1">
    <property type="entry name" value="PROTEIN TRANSLOCASE SUBUNIT SECD"/>
    <property type="match status" value="1"/>
</dbReference>
<dbReference type="RefSeq" id="WP_002557533.1">
    <property type="nucleotide sequence ID" value="NZ_CP007585.1"/>
</dbReference>
<dbReference type="InterPro" id="IPR005665">
    <property type="entry name" value="SecF_bac"/>
</dbReference>
<keyword evidence="3" id="KW-1003">Cell membrane</keyword>
<keyword evidence="8 9" id="KW-0472">Membrane</keyword>
<name>A0A0A8E6J8_MESFC</name>
<dbReference type="GO" id="GO:0005886">
    <property type="term" value="C:plasma membrane"/>
    <property type="evidence" value="ECO:0007669"/>
    <property type="project" value="UniProtKB-SubCell"/>
</dbReference>
<feature type="transmembrane region" description="Helical" evidence="9">
    <location>
        <begin position="724"/>
        <end position="743"/>
    </location>
</feature>